<dbReference type="RefSeq" id="XP_005769063.1">
    <property type="nucleotide sequence ID" value="XM_005769006.1"/>
</dbReference>
<proteinExistence type="predicted"/>
<dbReference type="AlphaFoldDB" id="A0A0D3IZE9"/>
<dbReference type="GeneID" id="17262782"/>
<dbReference type="KEGG" id="ehx:EMIHUDRAFT_118920"/>
<keyword evidence="1" id="KW-1133">Transmembrane helix</keyword>
<name>A0A0D3IZE9_EMIH1</name>
<keyword evidence="1" id="KW-0472">Membrane</keyword>
<sequence>MHYPSSASSASSASRAAALALLTVCRCDELPPIRGMRDVKPSDTSASEFEVWMLESIEEQWIAPCRAYVGEQLIGLCMFGPALLMGLCIVLPVMFLSMREQSAAAQARD</sequence>
<organism evidence="2 3">
    <name type="scientific">Emiliania huxleyi (strain CCMP1516)</name>
    <dbReference type="NCBI Taxonomy" id="280463"/>
    <lineage>
        <taxon>Eukaryota</taxon>
        <taxon>Haptista</taxon>
        <taxon>Haptophyta</taxon>
        <taxon>Prymnesiophyceae</taxon>
        <taxon>Isochrysidales</taxon>
        <taxon>Noelaerhabdaceae</taxon>
        <taxon>Emiliania</taxon>
    </lineage>
</organism>
<keyword evidence="3" id="KW-1185">Reference proteome</keyword>
<dbReference type="Proteomes" id="UP000013827">
    <property type="component" value="Unassembled WGS sequence"/>
</dbReference>
<evidence type="ECO:0000313" key="3">
    <source>
        <dbReference type="Proteomes" id="UP000013827"/>
    </source>
</evidence>
<dbReference type="HOGENOM" id="CLU_2188946_0_0_1"/>
<reference evidence="3" key="1">
    <citation type="journal article" date="2013" name="Nature">
        <title>Pan genome of the phytoplankton Emiliania underpins its global distribution.</title>
        <authorList>
            <person name="Read B.A."/>
            <person name="Kegel J."/>
            <person name="Klute M.J."/>
            <person name="Kuo A."/>
            <person name="Lefebvre S.C."/>
            <person name="Maumus F."/>
            <person name="Mayer C."/>
            <person name="Miller J."/>
            <person name="Monier A."/>
            <person name="Salamov A."/>
            <person name="Young J."/>
            <person name="Aguilar M."/>
            <person name="Claverie J.M."/>
            <person name="Frickenhaus S."/>
            <person name="Gonzalez K."/>
            <person name="Herman E.K."/>
            <person name="Lin Y.C."/>
            <person name="Napier J."/>
            <person name="Ogata H."/>
            <person name="Sarno A.F."/>
            <person name="Shmutz J."/>
            <person name="Schroeder D."/>
            <person name="de Vargas C."/>
            <person name="Verret F."/>
            <person name="von Dassow P."/>
            <person name="Valentin K."/>
            <person name="Van de Peer Y."/>
            <person name="Wheeler G."/>
            <person name="Dacks J.B."/>
            <person name="Delwiche C.F."/>
            <person name="Dyhrman S.T."/>
            <person name="Glockner G."/>
            <person name="John U."/>
            <person name="Richards T."/>
            <person name="Worden A.Z."/>
            <person name="Zhang X."/>
            <person name="Grigoriev I.V."/>
            <person name="Allen A.E."/>
            <person name="Bidle K."/>
            <person name="Borodovsky M."/>
            <person name="Bowler C."/>
            <person name="Brownlee C."/>
            <person name="Cock J.M."/>
            <person name="Elias M."/>
            <person name="Gladyshev V.N."/>
            <person name="Groth M."/>
            <person name="Guda C."/>
            <person name="Hadaegh A."/>
            <person name="Iglesias-Rodriguez M.D."/>
            <person name="Jenkins J."/>
            <person name="Jones B.M."/>
            <person name="Lawson T."/>
            <person name="Leese F."/>
            <person name="Lindquist E."/>
            <person name="Lobanov A."/>
            <person name="Lomsadze A."/>
            <person name="Malik S.B."/>
            <person name="Marsh M.E."/>
            <person name="Mackinder L."/>
            <person name="Mock T."/>
            <person name="Mueller-Roeber B."/>
            <person name="Pagarete A."/>
            <person name="Parker M."/>
            <person name="Probert I."/>
            <person name="Quesneville H."/>
            <person name="Raines C."/>
            <person name="Rensing S.A."/>
            <person name="Riano-Pachon D.M."/>
            <person name="Richier S."/>
            <person name="Rokitta S."/>
            <person name="Shiraiwa Y."/>
            <person name="Soanes D.M."/>
            <person name="van der Giezen M."/>
            <person name="Wahlund T.M."/>
            <person name="Williams B."/>
            <person name="Wilson W."/>
            <person name="Wolfe G."/>
            <person name="Wurch L.L."/>
        </authorList>
    </citation>
    <scope>NUCLEOTIDE SEQUENCE</scope>
</reference>
<dbReference type="PaxDb" id="2903-EOD16634"/>
<accession>A0A0D3IZE9</accession>
<dbReference type="EnsemblProtists" id="EOD16634">
    <property type="protein sequence ID" value="EOD16634"/>
    <property type="gene ID" value="EMIHUDRAFT_118920"/>
</dbReference>
<evidence type="ECO:0000256" key="1">
    <source>
        <dbReference type="SAM" id="Phobius"/>
    </source>
</evidence>
<protein>
    <submittedName>
        <fullName evidence="2">Uncharacterized protein</fullName>
    </submittedName>
</protein>
<reference evidence="2" key="2">
    <citation type="submission" date="2024-10" db="UniProtKB">
        <authorList>
            <consortium name="EnsemblProtists"/>
        </authorList>
    </citation>
    <scope>IDENTIFICATION</scope>
</reference>
<feature type="transmembrane region" description="Helical" evidence="1">
    <location>
        <begin position="73"/>
        <end position="96"/>
    </location>
</feature>
<evidence type="ECO:0000313" key="2">
    <source>
        <dbReference type="EnsemblProtists" id="EOD16634"/>
    </source>
</evidence>
<keyword evidence="1" id="KW-0812">Transmembrane</keyword>